<evidence type="ECO:0000313" key="2">
    <source>
        <dbReference type="Proteomes" id="UP000789901"/>
    </source>
</evidence>
<reference evidence="1 2" key="1">
    <citation type="submission" date="2021-06" db="EMBL/GenBank/DDBJ databases">
        <authorList>
            <person name="Kallberg Y."/>
            <person name="Tangrot J."/>
            <person name="Rosling A."/>
        </authorList>
    </citation>
    <scope>NUCLEOTIDE SEQUENCE [LARGE SCALE GENOMIC DNA]</scope>
    <source>
        <strain evidence="1 2">120-4 pot B 10/14</strain>
    </source>
</reference>
<dbReference type="Proteomes" id="UP000789901">
    <property type="component" value="Unassembled WGS sequence"/>
</dbReference>
<keyword evidence="2" id="KW-1185">Reference proteome</keyword>
<proteinExistence type="predicted"/>
<name>A0ABN7UQI7_GIGMA</name>
<accession>A0ABN7UQI7</accession>
<sequence length="134" mass="15583">MAIIDETGFSILYCFIEFEKGGLKEVKTILSDKDFAQISSGTAVWKIIEVQLANVLCNVIMITLLLKEFSHHGEKILNRMEKVQCNNKYPFLYDAQQTIWQTITNDLPEYEVEYYNYEEAEVDLNMDEYDSSNS</sequence>
<dbReference type="EMBL" id="CAJVQB010005093">
    <property type="protein sequence ID" value="CAG8653061.1"/>
    <property type="molecule type" value="Genomic_DNA"/>
</dbReference>
<gene>
    <name evidence="1" type="ORF">GMARGA_LOCUS9459</name>
</gene>
<comment type="caution">
    <text evidence="1">The sequence shown here is derived from an EMBL/GenBank/DDBJ whole genome shotgun (WGS) entry which is preliminary data.</text>
</comment>
<evidence type="ECO:0000313" key="1">
    <source>
        <dbReference type="EMBL" id="CAG8653061.1"/>
    </source>
</evidence>
<protein>
    <submittedName>
        <fullName evidence="1">9590_t:CDS:1</fullName>
    </submittedName>
</protein>
<organism evidence="1 2">
    <name type="scientific">Gigaspora margarita</name>
    <dbReference type="NCBI Taxonomy" id="4874"/>
    <lineage>
        <taxon>Eukaryota</taxon>
        <taxon>Fungi</taxon>
        <taxon>Fungi incertae sedis</taxon>
        <taxon>Mucoromycota</taxon>
        <taxon>Glomeromycotina</taxon>
        <taxon>Glomeromycetes</taxon>
        <taxon>Diversisporales</taxon>
        <taxon>Gigasporaceae</taxon>
        <taxon>Gigaspora</taxon>
    </lineage>
</organism>